<evidence type="ECO:0000313" key="2">
    <source>
        <dbReference type="Proteomes" id="UP001620295"/>
    </source>
</evidence>
<protein>
    <recommendedName>
        <fullName evidence="3">UspA domain-containing protein</fullName>
    </recommendedName>
</protein>
<proteinExistence type="predicted"/>
<name>A0ABW8M004_9ACTN</name>
<dbReference type="EMBL" id="JBJDQH010000018">
    <property type="protein sequence ID" value="MFK4271504.1"/>
    <property type="molecule type" value="Genomic_DNA"/>
</dbReference>
<gene>
    <name evidence="1" type="ORF">ACI2L5_42355</name>
</gene>
<evidence type="ECO:0000313" key="1">
    <source>
        <dbReference type="EMBL" id="MFK4271504.1"/>
    </source>
</evidence>
<comment type="caution">
    <text evidence="1">The sequence shown here is derived from an EMBL/GenBank/DDBJ whole genome shotgun (WGS) entry which is preliminary data.</text>
</comment>
<dbReference type="RefSeq" id="WP_404748419.1">
    <property type="nucleotide sequence ID" value="NZ_JBJDQH010000018.1"/>
</dbReference>
<accession>A0ABW8M004</accession>
<keyword evidence="2" id="KW-1185">Reference proteome</keyword>
<reference evidence="1 2" key="1">
    <citation type="submission" date="2024-11" db="EMBL/GenBank/DDBJ databases">
        <title>The Natural Products Discovery Center: Release of the First 8490 Sequenced Strains for Exploring Actinobacteria Biosynthetic Diversity.</title>
        <authorList>
            <person name="Kalkreuter E."/>
            <person name="Kautsar S.A."/>
            <person name="Yang D."/>
            <person name="Bader C.D."/>
            <person name="Teijaro C.N."/>
            <person name="Fluegel L."/>
            <person name="Davis C.M."/>
            <person name="Simpson J.R."/>
            <person name="Lauterbach L."/>
            <person name="Steele A.D."/>
            <person name="Gui C."/>
            <person name="Meng S."/>
            <person name="Li G."/>
            <person name="Viehrig K."/>
            <person name="Ye F."/>
            <person name="Su P."/>
            <person name="Kiefer A.F."/>
            <person name="Nichols A."/>
            <person name="Cepeda A.J."/>
            <person name="Yan W."/>
            <person name="Fan B."/>
            <person name="Jiang Y."/>
            <person name="Adhikari A."/>
            <person name="Zheng C.-J."/>
            <person name="Schuster L."/>
            <person name="Cowan T.M."/>
            <person name="Smanski M.J."/>
            <person name="Chevrette M.G."/>
            <person name="De Carvalho L.P.S."/>
            <person name="Shen B."/>
        </authorList>
    </citation>
    <scope>NUCLEOTIDE SEQUENCE [LARGE SCALE GENOMIC DNA]</scope>
    <source>
        <strain evidence="1 2">NPDC020863</strain>
    </source>
</reference>
<dbReference type="Proteomes" id="UP001620295">
    <property type="component" value="Unassembled WGS sequence"/>
</dbReference>
<organism evidence="1 2">
    <name type="scientific">Streptomyces milbemycinicus</name>
    <dbReference type="NCBI Taxonomy" id="476552"/>
    <lineage>
        <taxon>Bacteria</taxon>
        <taxon>Bacillati</taxon>
        <taxon>Actinomycetota</taxon>
        <taxon>Actinomycetes</taxon>
        <taxon>Kitasatosporales</taxon>
        <taxon>Streptomycetaceae</taxon>
        <taxon>Streptomyces</taxon>
    </lineage>
</organism>
<evidence type="ECO:0008006" key="3">
    <source>
        <dbReference type="Google" id="ProtNLM"/>
    </source>
</evidence>
<sequence length="89" mass="9668">MIRGTPGAVLCAVASGAEDLLLIGAARPARHMAPVHRRSVHRAVLANADCAVLIVAGPRLLRREARLLRRATRNEDVRLLAPRPQRGRP</sequence>